<accession>A0ABS8TKL0</accession>
<sequence length="77" mass="8194">VRCHLQPENLGVWANGEVTDAELAKHQYTPAATGSVQVESSVLTCESPVRPGEMLAEVQFSYVGSQPTFRSCVTGAA</sequence>
<feature type="non-terminal residue" evidence="1">
    <location>
        <position position="77"/>
    </location>
</feature>
<dbReference type="Proteomes" id="UP000823775">
    <property type="component" value="Unassembled WGS sequence"/>
</dbReference>
<keyword evidence="2" id="KW-1185">Reference proteome</keyword>
<proteinExistence type="predicted"/>
<evidence type="ECO:0000313" key="2">
    <source>
        <dbReference type="Proteomes" id="UP000823775"/>
    </source>
</evidence>
<feature type="non-terminal residue" evidence="1">
    <location>
        <position position="1"/>
    </location>
</feature>
<name>A0ABS8TKL0_DATST</name>
<comment type="caution">
    <text evidence="1">The sequence shown here is derived from an EMBL/GenBank/DDBJ whole genome shotgun (WGS) entry which is preliminary data.</text>
</comment>
<dbReference type="EMBL" id="JACEIK010001643">
    <property type="protein sequence ID" value="MCD7471092.1"/>
    <property type="molecule type" value="Genomic_DNA"/>
</dbReference>
<organism evidence="1 2">
    <name type="scientific">Datura stramonium</name>
    <name type="common">Jimsonweed</name>
    <name type="synonym">Common thornapple</name>
    <dbReference type="NCBI Taxonomy" id="4076"/>
    <lineage>
        <taxon>Eukaryota</taxon>
        <taxon>Viridiplantae</taxon>
        <taxon>Streptophyta</taxon>
        <taxon>Embryophyta</taxon>
        <taxon>Tracheophyta</taxon>
        <taxon>Spermatophyta</taxon>
        <taxon>Magnoliopsida</taxon>
        <taxon>eudicotyledons</taxon>
        <taxon>Gunneridae</taxon>
        <taxon>Pentapetalae</taxon>
        <taxon>asterids</taxon>
        <taxon>lamiids</taxon>
        <taxon>Solanales</taxon>
        <taxon>Solanaceae</taxon>
        <taxon>Solanoideae</taxon>
        <taxon>Datureae</taxon>
        <taxon>Datura</taxon>
    </lineage>
</organism>
<reference evidence="1 2" key="1">
    <citation type="journal article" date="2021" name="BMC Genomics">
        <title>Datura genome reveals duplications of psychoactive alkaloid biosynthetic genes and high mutation rate following tissue culture.</title>
        <authorList>
            <person name="Rajewski A."/>
            <person name="Carter-House D."/>
            <person name="Stajich J."/>
            <person name="Litt A."/>
        </authorList>
    </citation>
    <scope>NUCLEOTIDE SEQUENCE [LARGE SCALE GENOMIC DNA]</scope>
    <source>
        <strain evidence="1">AR-01</strain>
    </source>
</reference>
<gene>
    <name evidence="1" type="ORF">HAX54_011376</name>
</gene>
<protein>
    <submittedName>
        <fullName evidence="1">Uncharacterized protein</fullName>
    </submittedName>
</protein>
<evidence type="ECO:0000313" key="1">
    <source>
        <dbReference type="EMBL" id="MCD7471092.1"/>
    </source>
</evidence>